<evidence type="ECO:0000256" key="4">
    <source>
        <dbReference type="ARBA" id="ARBA00022833"/>
    </source>
</evidence>
<dbReference type="InterPro" id="IPR002110">
    <property type="entry name" value="Ankyrin_rpt"/>
</dbReference>
<dbReference type="Pfam" id="PF00023">
    <property type="entry name" value="Ank"/>
    <property type="match status" value="1"/>
</dbReference>
<name>A0A8D3A9U2_SCOMX</name>
<evidence type="ECO:0000256" key="7">
    <source>
        <dbReference type="SAM" id="MobiDB-lite"/>
    </source>
</evidence>
<accession>A0A8D3A9U2</accession>
<dbReference type="PROSITE" id="PS50088">
    <property type="entry name" value="ANK_REPEAT"/>
    <property type="match status" value="3"/>
</dbReference>
<dbReference type="PRINTS" id="PR01415">
    <property type="entry name" value="ANKYRIN"/>
</dbReference>
<feature type="compositionally biased region" description="Basic and acidic residues" evidence="7">
    <location>
        <begin position="255"/>
        <end position="264"/>
    </location>
</feature>
<feature type="domain" description="BRCT" evidence="8">
    <location>
        <begin position="603"/>
        <end position="687"/>
    </location>
</feature>
<organism evidence="9 10">
    <name type="scientific">Scophthalmus maximus</name>
    <name type="common">Turbot</name>
    <name type="synonym">Psetta maxima</name>
    <dbReference type="NCBI Taxonomy" id="52904"/>
    <lineage>
        <taxon>Eukaryota</taxon>
        <taxon>Metazoa</taxon>
        <taxon>Chordata</taxon>
        <taxon>Craniata</taxon>
        <taxon>Vertebrata</taxon>
        <taxon>Euteleostomi</taxon>
        <taxon>Actinopterygii</taxon>
        <taxon>Neopterygii</taxon>
        <taxon>Teleostei</taxon>
        <taxon>Neoteleostei</taxon>
        <taxon>Acanthomorphata</taxon>
        <taxon>Carangaria</taxon>
        <taxon>Pleuronectiformes</taxon>
        <taxon>Pleuronectoidei</taxon>
        <taxon>Scophthalmidae</taxon>
        <taxon>Scophthalmus</taxon>
    </lineage>
</organism>
<dbReference type="Ensembl" id="ENSSMAT00000015038.2">
    <property type="protein sequence ID" value="ENSSMAP00000014845.2"/>
    <property type="gene ID" value="ENSSMAG00000009076.2"/>
</dbReference>
<keyword evidence="4" id="KW-0862">Zinc</keyword>
<dbReference type="InterPro" id="IPR039503">
    <property type="entry name" value="BARD1_Znf-RING"/>
</dbReference>
<feature type="compositionally biased region" description="Polar residues" evidence="7">
    <location>
        <begin position="319"/>
        <end position="335"/>
    </location>
</feature>
<dbReference type="PROSITE" id="PS50297">
    <property type="entry name" value="ANK_REP_REGION"/>
    <property type="match status" value="3"/>
</dbReference>
<dbReference type="SMART" id="SM00292">
    <property type="entry name" value="BRCT"/>
    <property type="match status" value="2"/>
</dbReference>
<dbReference type="SMART" id="SM00248">
    <property type="entry name" value="ANK"/>
    <property type="match status" value="3"/>
</dbReference>
<dbReference type="AlphaFoldDB" id="A0A8D3A9U2"/>
<dbReference type="Gene3D" id="1.25.40.20">
    <property type="entry name" value="Ankyrin repeat-containing domain"/>
    <property type="match status" value="1"/>
</dbReference>
<dbReference type="GO" id="GO:0085020">
    <property type="term" value="P:protein K6-linked ubiquitination"/>
    <property type="evidence" value="ECO:0007669"/>
    <property type="project" value="TreeGrafter"/>
</dbReference>
<dbReference type="GO" id="GO:0031436">
    <property type="term" value="C:BRCA1-BARD1 complex"/>
    <property type="evidence" value="ECO:0007669"/>
    <property type="project" value="TreeGrafter"/>
</dbReference>
<dbReference type="GeneTree" id="ENSGT00940000156532"/>
<dbReference type="Pfam" id="PF16589">
    <property type="entry name" value="BRCT_2"/>
    <property type="match status" value="1"/>
</dbReference>
<dbReference type="InterPro" id="IPR036770">
    <property type="entry name" value="Ankyrin_rpt-contain_sf"/>
</dbReference>
<dbReference type="CDD" id="cd17734">
    <property type="entry name" value="BRCT_Bard1_rpt1"/>
    <property type="match status" value="1"/>
</dbReference>
<dbReference type="PROSITE" id="PS00518">
    <property type="entry name" value="ZF_RING_1"/>
    <property type="match status" value="1"/>
</dbReference>
<feature type="compositionally biased region" description="Basic residues" evidence="7">
    <location>
        <begin position="222"/>
        <end position="233"/>
    </location>
</feature>
<feature type="compositionally biased region" description="Low complexity" evidence="7">
    <location>
        <begin position="181"/>
        <end position="191"/>
    </location>
</feature>
<feature type="domain" description="BRCT" evidence="8">
    <location>
        <begin position="701"/>
        <end position="814"/>
    </location>
</feature>
<evidence type="ECO:0000256" key="6">
    <source>
        <dbReference type="PROSITE-ProRule" id="PRU00023"/>
    </source>
</evidence>
<dbReference type="InterPro" id="IPR013083">
    <property type="entry name" value="Znf_RING/FYVE/PHD"/>
</dbReference>
<gene>
    <name evidence="9" type="primary">BARD1</name>
</gene>
<dbReference type="Gene3D" id="3.30.40.10">
    <property type="entry name" value="Zinc/RING finger domain, C3HC4 (zinc finger)"/>
    <property type="match status" value="1"/>
</dbReference>
<keyword evidence="1" id="KW-0479">Metal-binding</keyword>
<protein>
    <submittedName>
        <fullName evidence="9">BRCA1 associated RING domain 1</fullName>
    </submittedName>
</protein>
<dbReference type="SUPFAM" id="SSF48403">
    <property type="entry name" value="Ankyrin repeat"/>
    <property type="match status" value="1"/>
</dbReference>
<dbReference type="GO" id="GO:0008270">
    <property type="term" value="F:zinc ion binding"/>
    <property type="evidence" value="ECO:0007669"/>
    <property type="project" value="UniProtKB-KW"/>
</dbReference>
<evidence type="ECO:0000256" key="5">
    <source>
        <dbReference type="ARBA" id="ARBA00023043"/>
    </source>
</evidence>
<feature type="region of interest" description="Disordered" evidence="7">
    <location>
        <begin position="179"/>
        <end position="451"/>
    </location>
</feature>
<dbReference type="GO" id="GO:0004842">
    <property type="term" value="F:ubiquitin-protein transferase activity"/>
    <property type="evidence" value="ECO:0007669"/>
    <property type="project" value="TreeGrafter"/>
</dbReference>
<sequence>MDGDVPARTDDWRNTKEAVDNFRRLLLCSKCSNLMKEPVCLGTCEHMVCRECLLLRSCAGPQAGDGCVVCHSPAWVKDIQINRQLSSIIQLFCGLDSLINPMDPPDSSVPEIQTQPASPVSKHKKNFKIWFSPRSRKVRCTVERPSEVTAPDNRSTGETAAAQPDTITAQHQDLSVFNFTSSSQDSGSSSQRRNTENVNRKKRSTKTNAASRKALARGATRTTRKHTGQKMKKTRLEAINKQWGVTEEVDTPEEKEEHCAEGTRRSSKRVSFLSPAVISDEPQPEVPQGSSADLSPGKSNARERHSGGSTTEMIYHASADQNTSDSVIQQNTPSSIDLEPNDDPEKQVNVSTPKNSSKRTRLVEKIGPLETTPKRPRVSPGRRRKSPGQISPVVLIRPFLTSPRNEKSNNNICREERGQSPSDLAAVGRKSPGTPGAALGRPSSGSPAVMKRNHKGETLLHLAAIKGDVEAVKELLDQGADPNLKDNAGWTPLHEACNLGHVEVVEALISRGALLNTPGYENDSPLHDAVRNGHPAIVKLLLQHGASQNVLNLYGKRPADYAVSLEMREIFQEASEGTQCANPSVSPSASLSVTSNCARRDEMVMFVASKLCHPAQLQLANLGQLLGGRMADTFSGSVSHVVVPEGHMPTTFSTLLGLLAGCWVVRFSWVEACLQAGKWMPETEHEAGEGPQRSRINRCSLLPPLFDGCFFFLLGSFKAPAKDKLTKLLREGGGQLLSRQPKPDSDVTQTLSAAAYHALPGSDQALCTQYIIFDPLGPHKPTVVRRGKVWSAPSTWIIDCIAAFRLLPVSEPQALL</sequence>
<feature type="repeat" description="ANK" evidence="6">
    <location>
        <begin position="521"/>
        <end position="553"/>
    </location>
</feature>
<evidence type="ECO:0000313" key="10">
    <source>
        <dbReference type="Proteomes" id="UP000694558"/>
    </source>
</evidence>
<dbReference type="InterPro" id="IPR001357">
    <property type="entry name" value="BRCT_dom"/>
</dbReference>
<feature type="region of interest" description="Disordered" evidence="7">
    <location>
        <begin position="141"/>
        <end position="163"/>
    </location>
</feature>
<dbReference type="GO" id="GO:0070531">
    <property type="term" value="C:BRCA1-A complex"/>
    <property type="evidence" value="ECO:0007669"/>
    <property type="project" value="TreeGrafter"/>
</dbReference>
<dbReference type="SUPFAM" id="SSF57850">
    <property type="entry name" value="RING/U-box"/>
    <property type="match status" value="1"/>
</dbReference>
<feature type="compositionally biased region" description="Basic residues" evidence="7">
    <location>
        <begin position="374"/>
        <end position="386"/>
    </location>
</feature>
<dbReference type="PROSITE" id="PS50172">
    <property type="entry name" value="BRCT"/>
    <property type="match status" value="2"/>
</dbReference>
<proteinExistence type="predicted"/>
<keyword evidence="2" id="KW-0677">Repeat</keyword>
<dbReference type="Gene3D" id="3.40.50.10190">
    <property type="entry name" value="BRCT domain"/>
    <property type="match status" value="2"/>
</dbReference>
<evidence type="ECO:0000256" key="3">
    <source>
        <dbReference type="ARBA" id="ARBA00022771"/>
    </source>
</evidence>
<dbReference type="InterPro" id="IPR036420">
    <property type="entry name" value="BRCT_dom_sf"/>
</dbReference>
<dbReference type="SUPFAM" id="SSF52113">
    <property type="entry name" value="BRCT domain"/>
    <property type="match status" value="2"/>
</dbReference>
<reference evidence="9" key="2">
    <citation type="submission" date="2025-08" db="UniProtKB">
        <authorList>
            <consortium name="Ensembl"/>
        </authorList>
    </citation>
    <scope>IDENTIFICATION</scope>
</reference>
<keyword evidence="3" id="KW-0863">Zinc-finger</keyword>
<dbReference type="PANTHER" id="PTHR24171">
    <property type="entry name" value="ANKYRIN REPEAT DOMAIN-CONTAINING PROTEIN 39-RELATED"/>
    <property type="match status" value="1"/>
</dbReference>
<dbReference type="Pfam" id="PF12796">
    <property type="entry name" value="Ank_2"/>
    <property type="match status" value="1"/>
</dbReference>
<dbReference type="CDD" id="cd17720">
    <property type="entry name" value="BRCT_Bard1_rpt2"/>
    <property type="match status" value="1"/>
</dbReference>
<dbReference type="Pfam" id="PF14835">
    <property type="entry name" value="zf-RING_6"/>
    <property type="match status" value="1"/>
</dbReference>
<feature type="repeat" description="ANK" evidence="6">
    <location>
        <begin position="455"/>
        <end position="487"/>
    </location>
</feature>
<evidence type="ECO:0000256" key="2">
    <source>
        <dbReference type="ARBA" id="ARBA00022737"/>
    </source>
</evidence>
<dbReference type="Proteomes" id="UP000694558">
    <property type="component" value="Chromosome 14"/>
</dbReference>
<keyword evidence="5 6" id="KW-0040">ANK repeat</keyword>
<evidence type="ECO:0000313" key="9">
    <source>
        <dbReference type="Ensembl" id="ENSSMAP00000014845.2"/>
    </source>
</evidence>
<evidence type="ECO:0000259" key="8">
    <source>
        <dbReference type="PROSITE" id="PS50172"/>
    </source>
</evidence>
<evidence type="ECO:0000256" key="1">
    <source>
        <dbReference type="ARBA" id="ARBA00022723"/>
    </source>
</evidence>
<dbReference type="PANTHER" id="PTHR24171:SF8">
    <property type="entry name" value="BRCA1-ASSOCIATED RING DOMAIN PROTEIN 1"/>
    <property type="match status" value="1"/>
</dbReference>
<dbReference type="InterPro" id="IPR017907">
    <property type="entry name" value="Znf_RING_CS"/>
</dbReference>
<reference evidence="9" key="1">
    <citation type="submission" date="2023-05" db="EMBL/GenBank/DDBJ databases">
        <title>High-quality long-read genome of Scophthalmus maximus.</title>
        <authorList>
            <person name="Lien S."/>
            <person name="Martinez P."/>
        </authorList>
    </citation>
    <scope>NUCLEOTIDE SEQUENCE [LARGE SCALE GENOMIC DNA]</scope>
</reference>
<feature type="repeat" description="ANK" evidence="6">
    <location>
        <begin position="488"/>
        <end position="520"/>
    </location>
</feature>